<evidence type="ECO:0000256" key="7">
    <source>
        <dbReference type="ARBA" id="ARBA00023291"/>
    </source>
</evidence>
<evidence type="ECO:0000256" key="3">
    <source>
        <dbReference type="ARBA" id="ARBA00022723"/>
    </source>
</evidence>
<evidence type="ECO:0000313" key="9">
    <source>
        <dbReference type="EMBL" id="MEV0711917.1"/>
    </source>
</evidence>
<comment type="caution">
    <text evidence="9">The sequence shown here is derived from an EMBL/GenBank/DDBJ whole genome shotgun (WGS) entry which is preliminary data.</text>
</comment>
<keyword evidence="5" id="KW-0408">Iron</keyword>
<keyword evidence="10" id="KW-1185">Reference proteome</keyword>
<evidence type="ECO:0000313" key="10">
    <source>
        <dbReference type="Proteomes" id="UP001551695"/>
    </source>
</evidence>
<dbReference type="PANTHER" id="PTHR36923:SF3">
    <property type="entry name" value="FERREDOXIN"/>
    <property type="match status" value="1"/>
</dbReference>
<keyword evidence="2" id="KW-0813">Transport</keyword>
<proteinExistence type="predicted"/>
<comment type="cofactor">
    <cofactor evidence="1">
        <name>[3Fe-4S] cluster</name>
        <dbReference type="ChEBI" id="CHEBI:21137"/>
    </cofactor>
</comment>
<dbReference type="RefSeq" id="WP_109530416.1">
    <property type="nucleotide sequence ID" value="NZ_JBEXKW010000027.1"/>
</dbReference>
<keyword evidence="6" id="KW-0411">Iron-sulfur</keyword>
<accession>A0ABV3G2M2</accession>
<evidence type="ECO:0000259" key="8">
    <source>
        <dbReference type="PROSITE" id="PS51379"/>
    </source>
</evidence>
<dbReference type="PANTHER" id="PTHR36923">
    <property type="entry name" value="FERREDOXIN"/>
    <property type="match status" value="1"/>
</dbReference>
<protein>
    <submittedName>
        <fullName evidence="9">Ferredoxin</fullName>
    </submittedName>
</protein>
<reference evidence="9 10" key="1">
    <citation type="submission" date="2024-06" db="EMBL/GenBank/DDBJ databases">
        <title>The Natural Products Discovery Center: Release of the First 8490 Sequenced Strains for Exploring Actinobacteria Biosynthetic Diversity.</title>
        <authorList>
            <person name="Kalkreuter E."/>
            <person name="Kautsar S.A."/>
            <person name="Yang D."/>
            <person name="Bader C.D."/>
            <person name="Teijaro C.N."/>
            <person name="Fluegel L."/>
            <person name="Davis C.M."/>
            <person name="Simpson J.R."/>
            <person name="Lauterbach L."/>
            <person name="Steele A.D."/>
            <person name="Gui C."/>
            <person name="Meng S."/>
            <person name="Li G."/>
            <person name="Viehrig K."/>
            <person name="Ye F."/>
            <person name="Su P."/>
            <person name="Kiefer A.F."/>
            <person name="Nichols A."/>
            <person name="Cepeda A.J."/>
            <person name="Yan W."/>
            <person name="Fan B."/>
            <person name="Jiang Y."/>
            <person name="Adhikari A."/>
            <person name="Zheng C.-J."/>
            <person name="Schuster L."/>
            <person name="Cowan T.M."/>
            <person name="Smanski M.J."/>
            <person name="Chevrette M.G."/>
            <person name="De Carvalho L.P.S."/>
            <person name="Shen B."/>
        </authorList>
    </citation>
    <scope>NUCLEOTIDE SEQUENCE [LARGE SCALE GENOMIC DNA]</scope>
    <source>
        <strain evidence="9 10">NPDC050403</strain>
    </source>
</reference>
<evidence type="ECO:0000256" key="6">
    <source>
        <dbReference type="ARBA" id="ARBA00023014"/>
    </source>
</evidence>
<evidence type="ECO:0000256" key="2">
    <source>
        <dbReference type="ARBA" id="ARBA00022448"/>
    </source>
</evidence>
<dbReference type="Proteomes" id="UP001551695">
    <property type="component" value="Unassembled WGS sequence"/>
</dbReference>
<dbReference type="SUPFAM" id="SSF54862">
    <property type="entry name" value="4Fe-4S ferredoxins"/>
    <property type="match status" value="1"/>
</dbReference>
<dbReference type="InterPro" id="IPR017896">
    <property type="entry name" value="4Fe4S_Fe-S-bd"/>
</dbReference>
<dbReference type="InterPro" id="IPR051269">
    <property type="entry name" value="Fe-S_cluster_ET"/>
</dbReference>
<gene>
    <name evidence="9" type="ORF">AB0I48_30600</name>
</gene>
<keyword evidence="4" id="KW-0249">Electron transport</keyword>
<evidence type="ECO:0000256" key="5">
    <source>
        <dbReference type="ARBA" id="ARBA00023004"/>
    </source>
</evidence>
<organism evidence="9 10">
    <name type="scientific">Nocardia aurea</name>
    <dbReference type="NCBI Taxonomy" id="2144174"/>
    <lineage>
        <taxon>Bacteria</taxon>
        <taxon>Bacillati</taxon>
        <taxon>Actinomycetota</taxon>
        <taxon>Actinomycetes</taxon>
        <taxon>Mycobacteriales</taxon>
        <taxon>Nocardiaceae</taxon>
        <taxon>Nocardia</taxon>
    </lineage>
</organism>
<dbReference type="EMBL" id="JBFAKC010000018">
    <property type="protein sequence ID" value="MEV0711917.1"/>
    <property type="molecule type" value="Genomic_DNA"/>
</dbReference>
<dbReference type="PROSITE" id="PS51379">
    <property type="entry name" value="4FE4S_FER_2"/>
    <property type="match status" value="1"/>
</dbReference>
<dbReference type="Pfam" id="PF13459">
    <property type="entry name" value="Fer4_15"/>
    <property type="match status" value="1"/>
</dbReference>
<keyword evidence="3" id="KW-0479">Metal-binding</keyword>
<keyword evidence="7" id="KW-0003">3Fe-4S</keyword>
<sequence length="62" mass="7005">MKVSIDDERCRGHGICMVLCDEVFAINDDGYAEVLVDEIPAEHEDKVREAVQNCPERAIVEE</sequence>
<evidence type="ECO:0000256" key="4">
    <source>
        <dbReference type="ARBA" id="ARBA00022982"/>
    </source>
</evidence>
<evidence type="ECO:0000256" key="1">
    <source>
        <dbReference type="ARBA" id="ARBA00001927"/>
    </source>
</evidence>
<feature type="domain" description="4Fe-4S ferredoxin-type" evidence="8">
    <location>
        <begin position="1"/>
        <end position="29"/>
    </location>
</feature>
<dbReference type="Gene3D" id="3.30.70.20">
    <property type="match status" value="1"/>
</dbReference>
<name>A0ABV3G2M2_9NOCA</name>